<dbReference type="PANTHER" id="PTHR43132">
    <property type="entry name" value="ARSENICAL RESISTANCE OPERON REPRESSOR ARSR-RELATED"/>
    <property type="match status" value="1"/>
</dbReference>
<dbReference type="OrthoDB" id="9800150at2"/>
<protein>
    <submittedName>
        <fullName evidence="5">Transcriptional repressor SdpR</fullName>
    </submittedName>
</protein>
<keyword evidence="2" id="KW-0238">DNA-binding</keyword>
<dbReference type="InterPro" id="IPR051011">
    <property type="entry name" value="Metal_resp_trans_reg"/>
</dbReference>
<dbReference type="GO" id="GO:0003677">
    <property type="term" value="F:DNA binding"/>
    <property type="evidence" value="ECO:0007669"/>
    <property type="project" value="UniProtKB-KW"/>
</dbReference>
<dbReference type="PRINTS" id="PR00778">
    <property type="entry name" value="HTHARSR"/>
</dbReference>
<dbReference type="Gene3D" id="1.10.10.10">
    <property type="entry name" value="Winged helix-like DNA-binding domain superfamily/Winged helix DNA-binding domain"/>
    <property type="match status" value="1"/>
</dbReference>
<evidence type="ECO:0000256" key="2">
    <source>
        <dbReference type="ARBA" id="ARBA00023125"/>
    </source>
</evidence>
<keyword evidence="6" id="KW-1185">Reference proteome</keyword>
<dbReference type="InterPro" id="IPR036388">
    <property type="entry name" value="WH-like_DNA-bd_sf"/>
</dbReference>
<reference evidence="5 6" key="1">
    <citation type="submission" date="2019-03" db="EMBL/GenBank/DDBJ databases">
        <title>Deep-cultivation of Planctomycetes and their phenomic and genomic characterization uncovers novel biology.</title>
        <authorList>
            <person name="Wiegand S."/>
            <person name="Jogler M."/>
            <person name="Boedeker C."/>
            <person name="Pinto D."/>
            <person name="Vollmers J."/>
            <person name="Rivas-Marin E."/>
            <person name="Kohn T."/>
            <person name="Peeters S.H."/>
            <person name="Heuer A."/>
            <person name="Rast P."/>
            <person name="Oberbeckmann S."/>
            <person name="Bunk B."/>
            <person name="Jeske O."/>
            <person name="Meyerdierks A."/>
            <person name="Storesund J.E."/>
            <person name="Kallscheuer N."/>
            <person name="Luecker S."/>
            <person name="Lage O.M."/>
            <person name="Pohl T."/>
            <person name="Merkel B.J."/>
            <person name="Hornburger P."/>
            <person name="Mueller R.-W."/>
            <person name="Bruemmer F."/>
            <person name="Labrenz M."/>
            <person name="Spormann A.M."/>
            <person name="Op den Camp H."/>
            <person name="Overmann J."/>
            <person name="Amann R."/>
            <person name="Jetten M.S.M."/>
            <person name="Mascher T."/>
            <person name="Medema M.H."/>
            <person name="Devos D.P."/>
            <person name="Kaster A.-K."/>
            <person name="Ovreas L."/>
            <person name="Rohde M."/>
            <person name="Galperin M.Y."/>
            <person name="Jogler C."/>
        </authorList>
    </citation>
    <scope>NUCLEOTIDE SEQUENCE [LARGE SCALE GENOMIC DNA]</scope>
    <source>
        <strain evidence="5 6">Enr13</strain>
    </source>
</reference>
<dbReference type="SMART" id="SM00418">
    <property type="entry name" value="HTH_ARSR"/>
    <property type="match status" value="1"/>
</dbReference>
<dbReference type="PANTHER" id="PTHR43132:SF6">
    <property type="entry name" value="HTH-TYPE TRANSCRIPTIONAL REPRESSOR CZRA"/>
    <property type="match status" value="1"/>
</dbReference>
<evidence type="ECO:0000256" key="3">
    <source>
        <dbReference type="ARBA" id="ARBA00023163"/>
    </source>
</evidence>
<dbReference type="KEGG" id="snep:Enr13x_45580"/>
<dbReference type="PROSITE" id="PS50987">
    <property type="entry name" value="HTH_ARSR_2"/>
    <property type="match status" value="1"/>
</dbReference>
<dbReference type="Proteomes" id="UP000319004">
    <property type="component" value="Chromosome"/>
</dbReference>
<keyword evidence="1" id="KW-0805">Transcription regulation</keyword>
<dbReference type="NCBIfam" id="NF033788">
    <property type="entry name" value="HTH_metalloreg"/>
    <property type="match status" value="1"/>
</dbReference>
<dbReference type="InterPro" id="IPR001845">
    <property type="entry name" value="HTH_ArsR_DNA-bd_dom"/>
</dbReference>
<dbReference type="EMBL" id="CP037423">
    <property type="protein sequence ID" value="QDV44690.1"/>
    <property type="molecule type" value="Genomic_DNA"/>
</dbReference>
<evidence type="ECO:0000313" key="5">
    <source>
        <dbReference type="EMBL" id="QDV44690.1"/>
    </source>
</evidence>
<dbReference type="SUPFAM" id="SSF46785">
    <property type="entry name" value="Winged helix' DNA-binding domain"/>
    <property type="match status" value="1"/>
</dbReference>
<dbReference type="CDD" id="cd00090">
    <property type="entry name" value="HTH_ARSR"/>
    <property type="match status" value="1"/>
</dbReference>
<evidence type="ECO:0000259" key="4">
    <source>
        <dbReference type="PROSITE" id="PS50987"/>
    </source>
</evidence>
<keyword evidence="3" id="KW-0804">Transcription</keyword>
<dbReference type="GO" id="GO:0003700">
    <property type="term" value="F:DNA-binding transcription factor activity"/>
    <property type="evidence" value="ECO:0007669"/>
    <property type="project" value="InterPro"/>
</dbReference>
<dbReference type="InterPro" id="IPR036390">
    <property type="entry name" value="WH_DNA-bd_sf"/>
</dbReference>
<dbReference type="InterPro" id="IPR011991">
    <property type="entry name" value="ArsR-like_HTH"/>
</dbReference>
<dbReference type="RefSeq" id="WP_145388983.1">
    <property type="nucleotide sequence ID" value="NZ_CP037423.1"/>
</dbReference>
<organism evidence="5 6">
    <name type="scientific">Stieleria neptunia</name>
    <dbReference type="NCBI Taxonomy" id="2527979"/>
    <lineage>
        <taxon>Bacteria</taxon>
        <taxon>Pseudomonadati</taxon>
        <taxon>Planctomycetota</taxon>
        <taxon>Planctomycetia</taxon>
        <taxon>Pirellulales</taxon>
        <taxon>Pirellulaceae</taxon>
        <taxon>Stieleria</taxon>
    </lineage>
</organism>
<accession>A0A518HV08</accession>
<feature type="domain" description="HTH arsR-type" evidence="4">
    <location>
        <begin position="4"/>
        <end position="100"/>
    </location>
</feature>
<evidence type="ECO:0000256" key="1">
    <source>
        <dbReference type="ARBA" id="ARBA00023015"/>
    </source>
</evidence>
<name>A0A518HV08_9BACT</name>
<sequence length="109" mass="12314">MPQSKNDEATRCAAYLKAVGDPLRIRIVRALQLGALSVSDLAELLGQEIGVVSHHLRVLYHADIVQTRRDGKYIYYSLNDQFLDVSRRNRNRVLDFGCCRLDVGEAPTK</sequence>
<gene>
    <name evidence="5" type="primary">sdpR</name>
    <name evidence="5" type="ORF">Enr13x_45580</name>
</gene>
<proteinExistence type="predicted"/>
<dbReference type="Pfam" id="PF01022">
    <property type="entry name" value="HTH_5"/>
    <property type="match status" value="1"/>
</dbReference>
<evidence type="ECO:0000313" key="6">
    <source>
        <dbReference type="Proteomes" id="UP000319004"/>
    </source>
</evidence>
<dbReference type="AlphaFoldDB" id="A0A518HV08"/>